<protein>
    <submittedName>
        <fullName evidence="1">Uncharacterized protein</fullName>
    </submittedName>
</protein>
<keyword evidence="2" id="KW-1185">Reference proteome</keyword>
<organism evidence="1 2">
    <name type="scientific">Entomophthora muscae</name>
    <dbReference type="NCBI Taxonomy" id="34485"/>
    <lineage>
        <taxon>Eukaryota</taxon>
        <taxon>Fungi</taxon>
        <taxon>Fungi incertae sedis</taxon>
        <taxon>Zoopagomycota</taxon>
        <taxon>Entomophthoromycotina</taxon>
        <taxon>Entomophthoromycetes</taxon>
        <taxon>Entomophthorales</taxon>
        <taxon>Entomophthoraceae</taxon>
        <taxon>Entomophthora</taxon>
    </lineage>
</organism>
<name>A0ACC2TG86_9FUNG</name>
<sequence length="140" mass="15439">MDKTLAYHRIFVFHSVPGTEVPGLKKACDHCHDTKVRCIIKGTGTCINCKSLGMICKFSYQPKPRGRKKRTKNIFSGVKVDLTAPSTSPFAIISFNSPSKPSASPPLPATEPQAPEPFLPVYDHSLPTFHDLAKYSLSHK</sequence>
<evidence type="ECO:0000313" key="2">
    <source>
        <dbReference type="Proteomes" id="UP001165960"/>
    </source>
</evidence>
<dbReference type="Proteomes" id="UP001165960">
    <property type="component" value="Unassembled WGS sequence"/>
</dbReference>
<dbReference type="EMBL" id="QTSX02002901">
    <property type="protein sequence ID" value="KAJ9073527.1"/>
    <property type="molecule type" value="Genomic_DNA"/>
</dbReference>
<evidence type="ECO:0000313" key="1">
    <source>
        <dbReference type="EMBL" id="KAJ9073527.1"/>
    </source>
</evidence>
<gene>
    <name evidence="1" type="ORF">DSO57_1015481</name>
</gene>
<reference evidence="1" key="1">
    <citation type="submission" date="2022-04" db="EMBL/GenBank/DDBJ databases">
        <title>Genome of the entomopathogenic fungus Entomophthora muscae.</title>
        <authorList>
            <person name="Elya C."/>
            <person name="Lovett B.R."/>
            <person name="Lee E."/>
            <person name="Macias A.M."/>
            <person name="Hajek A.E."/>
            <person name="De Bivort B.L."/>
            <person name="Kasson M.T."/>
            <person name="De Fine Licht H.H."/>
            <person name="Stajich J.E."/>
        </authorList>
    </citation>
    <scope>NUCLEOTIDE SEQUENCE</scope>
    <source>
        <strain evidence="1">Berkeley</strain>
    </source>
</reference>
<accession>A0ACC2TG86</accession>
<comment type="caution">
    <text evidence="1">The sequence shown here is derived from an EMBL/GenBank/DDBJ whole genome shotgun (WGS) entry which is preliminary data.</text>
</comment>
<proteinExistence type="predicted"/>